<dbReference type="SUPFAM" id="SSF52540">
    <property type="entry name" value="P-loop containing nucleoside triphosphate hydrolases"/>
    <property type="match status" value="1"/>
</dbReference>
<feature type="repeat" description="ANK" evidence="2">
    <location>
        <begin position="1077"/>
        <end position="1109"/>
    </location>
</feature>
<dbReference type="SUPFAM" id="SSF48403">
    <property type="entry name" value="Ankyrin repeat"/>
    <property type="match status" value="2"/>
</dbReference>
<dbReference type="SMART" id="SM00248">
    <property type="entry name" value="ANK"/>
    <property type="match status" value="11"/>
</dbReference>
<dbReference type="OrthoDB" id="1577640at2759"/>
<evidence type="ECO:0000256" key="1">
    <source>
        <dbReference type="ARBA" id="ARBA00022737"/>
    </source>
</evidence>
<dbReference type="PROSITE" id="PS50297">
    <property type="entry name" value="ANK_REP_REGION"/>
    <property type="match status" value="1"/>
</dbReference>
<sequence>MVEPIGLVGTLIGIVQVCGRLVSVCYDYRMGVRDAPQDISQILDEVASVGYIAQQLVKAIESDDAYSLPSLPSLQAMDGDGGTLRTCLVDLQDLKASLKLGKTSSSKRALVWPLQPVDAEKVLQTLATTKSKLQLALAADNTQNMEVISHTRSFPSVEKKVTGLSESVAQSDEGRELAELLSQLGGRCQSAKQEEEYQKCAPATGDWLLNTEQYMKWKIIRNNLLWIKGDAGCGKTVLCSRIIKDLQGHCGGEESSSLCYFFMDASEERGVDINRVYGSFVRQLIHQGATIPRYLPRPWRNYNSPSDEQHSVSWKRLLNDLLLQFEHNYIVLDGLDECEEYLQNGVPELAKFVKEMMEQTKGQQHLIVFSRNLEQLRHAFEGLKISTITIDDSAVNVDMQTALRHQFSHQGKLARWPISLKKKIEESLLAQANGSFRWMDCQLQTLRRCATPQAVQKALRDLPKSLDEHYTMTIDRIDESNRFLVKNLLRWVNFALRPLSLEEITSAIAIDVDQEDIPFCDETLELLDPKSFIDSCSSLVSTYCREDETSGTQNVYVRLSHFTVREFLASDAILGGSCSDFFLDARLSHAVLANCSLAYFHHAVQSAAGDLWIYRPLARYAGHFWNEHKDRSEGAWQYLELESILLDLFNDNGPYFGLWSKVAKVDRPWLRDEPSDTNDYTALYCSSYCGLTRVVKAILDKGASPNVSGGLYHHPLQAAAFMGHLKIVQLLIGAKAEVNAKGGARSTALGAAADQGHSDVAITLLEAGAKVNFPNPRTFGGQRSDPLFLAVARGHLAVCEMLLNYGAEDYHDMKGNPPSALVIAVCSGRLDVVKTLLRYERITNARSMKCRTPAVIRPAQCGITAAQYQAAAGGHVDILRELIAYGITPDEALRYAARAGDEALVRKYLDEGLNVNGHAQVSDHPIALQSAIKGGHTATVHELLSRGADPNLESDFLTPLRAAVDAGSFEIAQILINAGARVDSHRALQSALSQKRKDLVDLLLQNGADTHRSLRDAVRGADLWAFQLLIDRGADIHREEPDDETSILGAAAWGGSISIVTYLLDNGLQDQLNLGPEDTPPLLDAVAATRPLIVELLIHRGADVNAYPQAADERRFTG</sequence>
<keyword evidence="6" id="KW-1185">Reference proteome</keyword>
<comment type="caution">
    <text evidence="5">The sequence shown here is derived from an EMBL/GenBank/DDBJ whole genome shotgun (WGS) entry which is preliminary data.</text>
</comment>
<evidence type="ECO:0000259" key="3">
    <source>
        <dbReference type="Pfam" id="PF22939"/>
    </source>
</evidence>
<evidence type="ECO:0000313" key="6">
    <source>
        <dbReference type="Proteomes" id="UP000246171"/>
    </source>
</evidence>
<gene>
    <name evidence="5" type="ORF">BO83DRAFT_442093</name>
</gene>
<accession>A0A317UQI4</accession>
<dbReference type="PANTHER" id="PTHR10039">
    <property type="entry name" value="AMELOGENIN"/>
    <property type="match status" value="1"/>
</dbReference>
<protein>
    <submittedName>
        <fullName evidence="5">Ankyrin</fullName>
    </submittedName>
</protein>
<feature type="repeat" description="ANK" evidence="2">
    <location>
        <begin position="744"/>
        <end position="776"/>
    </location>
</feature>
<dbReference type="InterPro" id="IPR002110">
    <property type="entry name" value="Ankyrin_rpt"/>
</dbReference>
<evidence type="ECO:0000313" key="5">
    <source>
        <dbReference type="EMBL" id="PWY62290.1"/>
    </source>
</evidence>
<organism evidence="5 6">
    <name type="scientific">Aspergillus eucalypticola (strain CBS 122712 / IBT 29274)</name>
    <dbReference type="NCBI Taxonomy" id="1448314"/>
    <lineage>
        <taxon>Eukaryota</taxon>
        <taxon>Fungi</taxon>
        <taxon>Dikarya</taxon>
        <taxon>Ascomycota</taxon>
        <taxon>Pezizomycotina</taxon>
        <taxon>Eurotiomycetes</taxon>
        <taxon>Eurotiomycetidae</taxon>
        <taxon>Eurotiales</taxon>
        <taxon>Aspergillaceae</taxon>
        <taxon>Aspergillus</taxon>
        <taxon>Aspergillus subgen. Circumdati</taxon>
    </lineage>
</organism>
<evidence type="ECO:0000256" key="2">
    <source>
        <dbReference type="PROSITE-ProRule" id="PRU00023"/>
    </source>
</evidence>
<dbReference type="Pfam" id="PF22939">
    <property type="entry name" value="WHD_GPIID"/>
    <property type="match status" value="1"/>
</dbReference>
<dbReference type="Gene3D" id="1.25.40.20">
    <property type="entry name" value="Ankyrin repeat-containing domain"/>
    <property type="match status" value="3"/>
</dbReference>
<dbReference type="EMBL" id="MSFU01000046">
    <property type="protein sequence ID" value="PWY62290.1"/>
    <property type="molecule type" value="Genomic_DNA"/>
</dbReference>
<keyword evidence="2" id="KW-0040">ANK repeat</keyword>
<dbReference type="Pfam" id="PF24883">
    <property type="entry name" value="NPHP3_N"/>
    <property type="match status" value="1"/>
</dbReference>
<reference evidence="5" key="1">
    <citation type="submission" date="2016-12" db="EMBL/GenBank/DDBJ databases">
        <title>The genomes of Aspergillus section Nigri reveals drivers in fungal speciation.</title>
        <authorList>
            <consortium name="DOE Joint Genome Institute"/>
            <person name="Vesth T.C."/>
            <person name="Nybo J."/>
            <person name="Theobald S."/>
            <person name="Brandl J."/>
            <person name="Frisvad J.C."/>
            <person name="Nielsen K.F."/>
            <person name="Lyhne E.K."/>
            <person name="Kogle M.E."/>
            <person name="Kuo A."/>
            <person name="Riley R."/>
            <person name="Clum A."/>
            <person name="Nolan M."/>
            <person name="Lipzen A."/>
            <person name="Salamov A."/>
            <person name="Henrissat B."/>
            <person name="Wiebenga A."/>
            <person name="De vries R.P."/>
            <person name="Grigoriev I.V."/>
            <person name="Mortensen U.H."/>
            <person name="Andersen M.R."/>
            <person name="Baker S.E."/>
        </authorList>
    </citation>
    <scope>NUCLEOTIDE SEQUENCE</scope>
    <source>
        <strain evidence="5">CBS 122712</strain>
    </source>
</reference>
<dbReference type="Pfam" id="PF00023">
    <property type="entry name" value="Ank"/>
    <property type="match status" value="1"/>
</dbReference>
<proteinExistence type="predicted"/>
<dbReference type="InterPro" id="IPR056884">
    <property type="entry name" value="NPHP3-like_N"/>
</dbReference>
<dbReference type="Pfam" id="PF12796">
    <property type="entry name" value="Ank_2"/>
    <property type="match status" value="3"/>
</dbReference>
<dbReference type="InterPro" id="IPR027417">
    <property type="entry name" value="P-loop_NTPase"/>
</dbReference>
<dbReference type="InterPro" id="IPR054471">
    <property type="entry name" value="GPIID_WHD"/>
</dbReference>
<feature type="domain" description="GPI inositol-deacylase winged helix" evidence="3">
    <location>
        <begin position="482"/>
        <end position="581"/>
    </location>
</feature>
<evidence type="ECO:0000259" key="4">
    <source>
        <dbReference type="Pfam" id="PF24883"/>
    </source>
</evidence>
<feature type="domain" description="Nephrocystin 3-like N-terminal" evidence="4">
    <location>
        <begin position="204"/>
        <end position="371"/>
    </location>
</feature>
<dbReference type="Proteomes" id="UP000246171">
    <property type="component" value="Unassembled WGS sequence"/>
</dbReference>
<dbReference type="GeneID" id="37058341"/>
<keyword evidence="1" id="KW-0677">Repeat</keyword>
<dbReference type="PANTHER" id="PTHR10039:SF16">
    <property type="entry name" value="GPI INOSITOL-DEACYLASE"/>
    <property type="match status" value="1"/>
</dbReference>
<dbReference type="InterPro" id="IPR036770">
    <property type="entry name" value="Ankyrin_rpt-contain_sf"/>
</dbReference>
<dbReference type="PROSITE" id="PS50088">
    <property type="entry name" value="ANK_REPEAT"/>
    <property type="match status" value="5"/>
</dbReference>
<dbReference type="Gene3D" id="3.40.50.300">
    <property type="entry name" value="P-loop containing nucleotide triphosphate hydrolases"/>
    <property type="match status" value="1"/>
</dbReference>
<feature type="repeat" description="ANK" evidence="2">
    <location>
        <begin position="715"/>
        <end position="743"/>
    </location>
</feature>
<dbReference type="AlphaFoldDB" id="A0A317UQI4"/>
<dbReference type="VEuPathDB" id="FungiDB:BO83DRAFT_442093"/>
<dbReference type="RefSeq" id="XP_025382209.1">
    <property type="nucleotide sequence ID" value="XM_025536379.1"/>
</dbReference>
<name>A0A317UQI4_ASPEC</name>
<feature type="repeat" description="ANK" evidence="2">
    <location>
        <begin position="923"/>
        <end position="955"/>
    </location>
</feature>
<feature type="repeat" description="ANK" evidence="2">
    <location>
        <begin position="955"/>
        <end position="987"/>
    </location>
</feature>